<keyword evidence="4" id="KW-0720">Serine protease</keyword>
<evidence type="ECO:0008006" key="7">
    <source>
        <dbReference type="Google" id="ProtNLM"/>
    </source>
</evidence>
<dbReference type="Proteomes" id="UP000251891">
    <property type="component" value="Unassembled WGS sequence"/>
</dbReference>
<dbReference type="Gene3D" id="3.40.50.880">
    <property type="match status" value="1"/>
</dbReference>
<dbReference type="GO" id="GO:0006508">
    <property type="term" value="P:proteolysis"/>
    <property type="evidence" value="ECO:0007669"/>
    <property type="project" value="UniProtKB-KW"/>
</dbReference>
<dbReference type="AlphaFoldDB" id="A0A365H1M0"/>
<dbReference type="EMBL" id="QLYX01000011">
    <property type="protein sequence ID" value="RAY12929.1"/>
    <property type="molecule type" value="Genomic_DNA"/>
</dbReference>
<evidence type="ECO:0000313" key="6">
    <source>
        <dbReference type="Proteomes" id="UP000251891"/>
    </source>
</evidence>
<dbReference type="InterPro" id="IPR029062">
    <property type="entry name" value="Class_I_gatase-like"/>
</dbReference>
<comment type="similarity">
    <text evidence="1">Belongs to the peptidase S51 family.</text>
</comment>
<reference evidence="5 6" key="1">
    <citation type="submission" date="2018-06" db="EMBL/GenBank/DDBJ databases">
        <title>Actinomadura craniellae sp. nov. isolated from marine sponge Craniella sp.</title>
        <authorList>
            <person name="Li L."/>
            <person name="Xu Q.H."/>
            <person name="Lin H.W."/>
            <person name="Lu Y.H."/>
        </authorList>
    </citation>
    <scope>NUCLEOTIDE SEQUENCE [LARGE SCALE GENOMIC DNA]</scope>
    <source>
        <strain evidence="5 6">LHW63021</strain>
    </source>
</reference>
<evidence type="ECO:0000256" key="3">
    <source>
        <dbReference type="ARBA" id="ARBA00022801"/>
    </source>
</evidence>
<sequence>MSRNHGWRTSGSRASAGFVVNWPSAIWRGRPGHRPPHHGDSGWQTRRVTPGPQRLFLGSAGLGALPSWLASLPVTPRRVVLVPTAANPLPSAPYLQAAADLLEAEGLAVDRLDLEGAAYQDVRQVLGRAQVVFVAGGYAMFLLEHVRRSGFDRLAVSAVREGALAYVGFSAGAALAGPDLRTFQDEEDPGAPVSTAGLGLVPFVVLAHRNRGRAARHDRQADRPDLPWPMISINDDQAIAVTGAGWEIQPSP</sequence>
<proteinExistence type="inferred from homology"/>
<comment type="caution">
    <text evidence="5">The sequence shown here is derived from an EMBL/GenBank/DDBJ whole genome shotgun (WGS) entry which is preliminary data.</text>
</comment>
<gene>
    <name evidence="5" type="ORF">DPM19_23250</name>
</gene>
<dbReference type="PANTHER" id="PTHR20842">
    <property type="entry name" value="PROTEASE S51 ALPHA-ASPARTYL DIPEPTIDASE"/>
    <property type="match status" value="1"/>
</dbReference>
<keyword evidence="2" id="KW-0645">Protease</keyword>
<dbReference type="InterPro" id="IPR005320">
    <property type="entry name" value="Peptidase_S51"/>
</dbReference>
<keyword evidence="6" id="KW-1185">Reference proteome</keyword>
<evidence type="ECO:0000256" key="1">
    <source>
        <dbReference type="ARBA" id="ARBA00006534"/>
    </source>
</evidence>
<dbReference type="SUPFAM" id="SSF52317">
    <property type="entry name" value="Class I glutamine amidotransferase-like"/>
    <property type="match status" value="1"/>
</dbReference>
<organism evidence="5 6">
    <name type="scientific">Actinomadura craniellae</name>
    <dbReference type="NCBI Taxonomy" id="2231787"/>
    <lineage>
        <taxon>Bacteria</taxon>
        <taxon>Bacillati</taxon>
        <taxon>Actinomycetota</taxon>
        <taxon>Actinomycetes</taxon>
        <taxon>Streptosporangiales</taxon>
        <taxon>Thermomonosporaceae</taxon>
        <taxon>Actinomadura</taxon>
    </lineage>
</organism>
<dbReference type="Pfam" id="PF03575">
    <property type="entry name" value="Peptidase_S51"/>
    <property type="match status" value="1"/>
</dbReference>
<name>A0A365H1M0_9ACTN</name>
<evidence type="ECO:0000256" key="4">
    <source>
        <dbReference type="ARBA" id="ARBA00022825"/>
    </source>
</evidence>
<evidence type="ECO:0000313" key="5">
    <source>
        <dbReference type="EMBL" id="RAY12929.1"/>
    </source>
</evidence>
<evidence type="ECO:0000256" key="2">
    <source>
        <dbReference type="ARBA" id="ARBA00022670"/>
    </source>
</evidence>
<dbReference type="GO" id="GO:0008236">
    <property type="term" value="F:serine-type peptidase activity"/>
    <property type="evidence" value="ECO:0007669"/>
    <property type="project" value="UniProtKB-KW"/>
</dbReference>
<dbReference type="PANTHER" id="PTHR20842:SF0">
    <property type="entry name" value="ALPHA-ASPARTYL DIPEPTIDASE"/>
    <property type="match status" value="1"/>
</dbReference>
<keyword evidence="3" id="KW-0378">Hydrolase</keyword>
<accession>A0A365H1M0</accession>
<protein>
    <recommendedName>
        <fullName evidence="7">Peptidase</fullName>
    </recommendedName>
</protein>